<dbReference type="OrthoDB" id="10007584at2"/>
<protein>
    <submittedName>
        <fullName evidence="3">Uncharacterized protein</fullName>
    </submittedName>
</protein>
<organism evidence="3 4">
    <name type="scientific">Nonomuraea fuscirosea</name>
    <dbReference type="NCBI Taxonomy" id="1291556"/>
    <lineage>
        <taxon>Bacteria</taxon>
        <taxon>Bacillati</taxon>
        <taxon>Actinomycetota</taxon>
        <taxon>Actinomycetes</taxon>
        <taxon>Streptosporangiales</taxon>
        <taxon>Streptosporangiaceae</taxon>
        <taxon>Nonomuraea</taxon>
    </lineage>
</organism>
<feature type="region of interest" description="Disordered" evidence="1">
    <location>
        <begin position="1"/>
        <end position="40"/>
    </location>
</feature>
<evidence type="ECO:0000256" key="2">
    <source>
        <dbReference type="SAM" id="Phobius"/>
    </source>
</evidence>
<sequence length="152" mass="16390">MYELRLPDDGDEEQTDNVVVGPFPAPADADEGDAAVPAEQDEPDDAVALLEVAKAELLLHVEELLDRLVVGDGLFGLRPASIATLARQYWIDPPPFVRDALALRIAYGLYGVPVITANLVLQPLFLIIRYPSLLAAVLVVGAVVYLFTVVLA</sequence>
<keyword evidence="2" id="KW-0472">Membrane</keyword>
<evidence type="ECO:0000313" key="4">
    <source>
        <dbReference type="Proteomes" id="UP000238312"/>
    </source>
</evidence>
<proteinExistence type="predicted"/>
<dbReference type="AlphaFoldDB" id="A0A2T0N268"/>
<name>A0A2T0N268_9ACTN</name>
<evidence type="ECO:0000313" key="3">
    <source>
        <dbReference type="EMBL" id="PRX66074.1"/>
    </source>
</evidence>
<comment type="caution">
    <text evidence="3">The sequence shown here is derived from an EMBL/GenBank/DDBJ whole genome shotgun (WGS) entry which is preliminary data.</text>
</comment>
<keyword evidence="2" id="KW-1133">Transmembrane helix</keyword>
<dbReference type="EMBL" id="PVNG01000006">
    <property type="protein sequence ID" value="PRX66074.1"/>
    <property type="molecule type" value="Genomic_DNA"/>
</dbReference>
<feature type="compositionally biased region" description="Acidic residues" evidence="1">
    <location>
        <begin position="28"/>
        <end position="40"/>
    </location>
</feature>
<dbReference type="Proteomes" id="UP000238312">
    <property type="component" value="Unassembled WGS sequence"/>
</dbReference>
<dbReference type="RefSeq" id="WP_106239607.1">
    <property type="nucleotide sequence ID" value="NZ_PVNG01000006.1"/>
</dbReference>
<keyword evidence="2" id="KW-0812">Transmembrane</keyword>
<accession>A0A2T0N268</accession>
<gene>
    <name evidence="3" type="ORF">B0I32_106210</name>
</gene>
<keyword evidence="4" id="KW-1185">Reference proteome</keyword>
<evidence type="ECO:0000256" key="1">
    <source>
        <dbReference type="SAM" id="MobiDB-lite"/>
    </source>
</evidence>
<reference evidence="3 4" key="1">
    <citation type="submission" date="2018-03" db="EMBL/GenBank/DDBJ databases">
        <title>Genomic Encyclopedia of Type Strains, Phase III (KMG-III): the genomes of soil and plant-associated and newly described type strains.</title>
        <authorList>
            <person name="Whitman W."/>
        </authorList>
    </citation>
    <scope>NUCLEOTIDE SEQUENCE [LARGE SCALE GENOMIC DNA]</scope>
    <source>
        <strain evidence="3 4">CGMCC 4.7104</strain>
    </source>
</reference>
<feature type="transmembrane region" description="Helical" evidence="2">
    <location>
        <begin position="101"/>
        <end position="121"/>
    </location>
</feature>
<feature type="transmembrane region" description="Helical" evidence="2">
    <location>
        <begin position="133"/>
        <end position="151"/>
    </location>
</feature>